<gene>
    <name evidence="1" type="ORF">Ani05nite_77850</name>
</gene>
<protein>
    <submittedName>
        <fullName evidence="1">Uncharacterized protein</fullName>
    </submittedName>
</protein>
<proteinExistence type="predicted"/>
<evidence type="ECO:0000313" key="1">
    <source>
        <dbReference type="EMBL" id="GIE54251.1"/>
    </source>
</evidence>
<dbReference type="EMBL" id="BOMQ01000098">
    <property type="protein sequence ID" value="GIE54251.1"/>
    <property type="molecule type" value="Genomic_DNA"/>
</dbReference>
<dbReference type="AlphaFoldDB" id="A0A919JP78"/>
<keyword evidence="2" id="KW-1185">Reference proteome</keyword>
<organism evidence="1 2">
    <name type="scientific">Actinoplanes nipponensis</name>
    <dbReference type="NCBI Taxonomy" id="135950"/>
    <lineage>
        <taxon>Bacteria</taxon>
        <taxon>Bacillati</taxon>
        <taxon>Actinomycetota</taxon>
        <taxon>Actinomycetes</taxon>
        <taxon>Micromonosporales</taxon>
        <taxon>Micromonosporaceae</taxon>
        <taxon>Actinoplanes</taxon>
    </lineage>
</organism>
<evidence type="ECO:0000313" key="2">
    <source>
        <dbReference type="Proteomes" id="UP000647172"/>
    </source>
</evidence>
<dbReference type="Proteomes" id="UP000647172">
    <property type="component" value="Unassembled WGS sequence"/>
</dbReference>
<comment type="caution">
    <text evidence="1">The sequence shown here is derived from an EMBL/GenBank/DDBJ whole genome shotgun (WGS) entry which is preliminary data.</text>
</comment>
<sequence>MNVVAEMMLTDPAPLAIWMTLLLLAALSVAALAGVDGVRDPHLVLIDAVPFLRRWRAERARRGQDAAHAVRYAEELTVAAERAARVADRWREHSRHSEQNAATAWQEWQDAAQRLTVVRAASAFPMPAARTPAEYADRERFLHRTIVAAAGRGDLPATAPAEALAGHGGWNPWLHPVEQEFAVQRATVAHRRRLHQRAVMAEKAARHDAQLARTTRDSLRREAAVAVARAAAVRHLTPRVRPRRVRFVAPVSFAALRGLGV</sequence>
<dbReference type="RefSeq" id="WP_203776872.1">
    <property type="nucleotide sequence ID" value="NZ_BAAAYJ010000053.1"/>
</dbReference>
<reference evidence="1" key="1">
    <citation type="submission" date="2021-01" db="EMBL/GenBank/DDBJ databases">
        <title>Whole genome shotgun sequence of Actinoplanes nipponensis NBRC 14063.</title>
        <authorList>
            <person name="Komaki H."/>
            <person name="Tamura T."/>
        </authorList>
    </citation>
    <scope>NUCLEOTIDE SEQUENCE</scope>
    <source>
        <strain evidence="1">NBRC 14063</strain>
    </source>
</reference>
<accession>A0A919JP78</accession>
<name>A0A919JP78_9ACTN</name>